<dbReference type="RefSeq" id="WP_114453174.1">
    <property type="nucleotide sequence ID" value="NZ_QPJC01000006.1"/>
</dbReference>
<keyword evidence="6 7" id="KW-0472">Membrane</keyword>
<dbReference type="PROSITE" id="PS50928">
    <property type="entry name" value="ABC_TM1"/>
    <property type="match status" value="1"/>
</dbReference>
<name>A0A368VQ05_9ACTN</name>
<dbReference type="InterPro" id="IPR000515">
    <property type="entry name" value="MetI-like"/>
</dbReference>
<comment type="subcellular location">
    <subcellularLocation>
        <location evidence="1 7">Cell membrane</location>
        <topology evidence="1 7">Multi-pass membrane protein</topology>
    </subcellularLocation>
</comment>
<feature type="transmembrane region" description="Helical" evidence="7">
    <location>
        <begin position="197"/>
        <end position="219"/>
    </location>
</feature>
<dbReference type="InterPro" id="IPR035906">
    <property type="entry name" value="MetI-like_sf"/>
</dbReference>
<reference evidence="9 10" key="1">
    <citation type="submission" date="2018-07" db="EMBL/GenBank/DDBJ databases">
        <title>Genomic Encyclopedia of Type Strains, Phase III (KMG-III): the genomes of soil and plant-associated and newly described type strains.</title>
        <authorList>
            <person name="Whitman W."/>
        </authorList>
    </citation>
    <scope>NUCLEOTIDE SEQUENCE [LARGE SCALE GENOMIC DNA]</scope>
    <source>
        <strain evidence="9 10">CECT 8575</strain>
    </source>
</reference>
<evidence type="ECO:0000256" key="5">
    <source>
        <dbReference type="ARBA" id="ARBA00022989"/>
    </source>
</evidence>
<evidence type="ECO:0000256" key="2">
    <source>
        <dbReference type="ARBA" id="ARBA00022448"/>
    </source>
</evidence>
<dbReference type="AlphaFoldDB" id="A0A368VQ05"/>
<evidence type="ECO:0000259" key="8">
    <source>
        <dbReference type="PROSITE" id="PS50928"/>
    </source>
</evidence>
<evidence type="ECO:0000256" key="4">
    <source>
        <dbReference type="ARBA" id="ARBA00022692"/>
    </source>
</evidence>
<comment type="caution">
    <text evidence="9">The sequence shown here is derived from an EMBL/GenBank/DDBJ whole genome shotgun (WGS) entry which is preliminary data.</text>
</comment>
<evidence type="ECO:0000256" key="7">
    <source>
        <dbReference type="RuleBase" id="RU363032"/>
    </source>
</evidence>
<dbReference type="PANTHER" id="PTHR30151:SF0">
    <property type="entry name" value="ABC TRANSPORTER PERMEASE PROTEIN MJ0413-RELATED"/>
    <property type="match status" value="1"/>
</dbReference>
<evidence type="ECO:0000313" key="10">
    <source>
        <dbReference type="Proteomes" id="UP000253495"/>
    </source>
</evidence>
<dbReference type="OrthoDB" id="3173654at2"/>
<dbReference type="GO" id="GO:0005886">
    <property type="term" value="C:plasma membrane"/>
    <property type="evidence" value="ECO:0007669"/>
    <property type="project" value="UniProtKB-SubCell"/>
</dbReference>
<feature type="domain" description="ABC transmembrane type-1" evidence="8">
    <location>
        <begin position="78"/>
        <end position="258"/>
    </location>
</feature>
<evidence type="ECO:0000256" key="3">
    <source>
        <dbReference type="ARBA" id="ARBA00022475"/>
    </source>
</evidence>
<keyword evidence="4 7" id="KW-0812">Transmembrane</keyword>
<dbReference type="SUPFAM" id="SSF161098">
    <property type="entry name" value="MetI-like"/>
    <property type="match status" value="1"/>
</dbReference>
<proteinExistence type="inferred from homology"/>
<keyword evidence="5 7" id="KW-1133">Transmembrane helix</keyword>
<evidence type="ECO:0000313" key="9">
    <source>
        <dbReference type="EMBL" id="RCW43584.1"/>
    </source>
</evidence>
<comment type="similarity">
    <text evidence="7">Belongs to the binding-protein-dependent transport system permease family.</text>
</comment>
<dbReference type="Pfam" id="PF00528">
    <property type="entry name" value="BPD_transp_1"/>
    <property type="match status" value="1"/>
</dbReference>
<dbReference type="PANTHER" id="PTHR30151">
    <property type="entry name" value="ALKANE SULFONATE ABC TRANSPORTER-RELATED, MEMBRANE SUBUNIT"/>
    <property type="match status" value="1"/>
</dbReference>
<feature type="transmembrane region" description="Helical" evidence="7">
    <location>
        <begin position="127"/>
        <end position="153"/>
    </location>
</feature>
<sequence>MSTAGAAAPSTRLWKRFGRPAQQWGVLLACLLGWQLVTTPVQSVFFPTPLEIGARMWSNWFSGPASRMFLTEAVFTDILPSMSRLLLGWLIAAVVGVTAGLLLGRSGTAMAYCGALFSFARSIPPPALVPVFLVLFGIGFRMQVATIVFGVVWPVLLNSADGARAVDVTKTETARAFRIPRGQWIGSVVLPAALPKVFAGLRISLALALIMMVISELVGSTNGIGHAMQLAQFRFEYTQLWAGVVLLGVLGYALNAALTAVEKRVLRALPQ</sequence>
<accession>A0A368VQ05</accession>
<feature type="transmembrane region" description="Helical" evidence="7">
    <location>
        <begin position="86"/>
        <end position="106"/>
    </location>
</feature>
<evidence type="ECO:0000256" key="1">
    <source>
        <dbReference type="ARBA" id="ARBA00004651"/>
    </source>
</evidence>
<dbReference type="EMBL" id="QPJC01000006">
    <property type="protein sequence ID" value="RCW43584.1"/>
    <property type="molecule type" value="Genomic_DNA"/>
</dbReference>
<protein>
    <submittedName>
        <fullName evidence="9">ABC-type nitrate/sulfonate/bicarbonate transport system permease component</fullName>
    </submittedName>
</protein>
<organism evidence="9 10">
    <name type="scientific">Halopolyspora algeriensis</name>
    <dbReference type="NCBI Taxonomy" id="1500506"/>
    <lineage>
        <taxon>Bacteria</taxon>
        <taxon>Bacillati</taxon>
        <taxon>Actinomycetota</taxon>
        <taxon>Actinomycetes</taxon>
        <taxon>Actinomycetes incertae sedis</taxon>
        <taxon>Halopolyspora</taxon>
    </lineage>
</organism>
<keyword evidence="2 7" id="KW-0813">Transport</keyword>
<feature type="transmembrane region" description="Helical" evidence="7">
    <location>
        <begin position="240"/>
        <end position="261"/>
    </location>
</feature>
<dbReference type="CDD" id="cd06261">
    <property type="entry name" value="TM_PBP2"/>
    <property type="match status" value="1"/>
</dbReference>
<keyword evidence="3" id="KW-1003">Cell membrane</keyword>
<evidence type="ECO:0000256" key="6">
    <source>
        <dbReference type="ARBA" id="ARBA00023136"/>
    </source>
</evidence>
<dbReference type="GO" id="GO:0055085">
    <property type="term" value="P:transmembrane transport"/>
    <property type="evidence" value="ECO:0007669"/>
    <property type="project" value="InterPro"/>
</dbReference>
<keyword evidence="10" id="KW-1185">Reference proteome</keyword>
<dbReference type="Gene3D" id="1.10.3720.10">
    <property type="entry name" value="MetI-like"/>
    <property type="match status" value="1"/>
</dbReference>
<dbReference type="Proteomes" id="UP000253495">
    <property type="component" value="Unassembled WGS sequence"/>
</dbReference>
<gene>
    <name evidence="9" type="ORF">DFQ14_10661</name>
</gene>